<dbReference type="InterPro" id="IPR036390">
    <property type="entry name" value="WH_DNA-bd_sf"/>
</dbReference>
<dbReference type="RefSeq" id="WP_043067219.1">
    <property type="nucleotide sequence ID" value="NZ_BJOA01000136.1"/>
</dbReference>
<feature type="domain" description="Helix-turn-helix type 11" evidence="1">
    <location>
        <begin position="6"/>
        <end position="58"/>
    </location>
</feature>
<name>A0A0D1W431_ANEMI</name>
<dbReference type="EMBL" id="LGUG01000009">
    <property type="protein sequence ID" value="KON90894.1"/>
    <property type="molecule type" value="Genomic_DNA"/>
</dbReference>
<evidence type="ECO:0000313" key="4">
    <source>
        <dbReference type="EMBL" id="KON90894.1"/>
    </source>
</evidence>
<dbReference type="STRING" id="47500.AF333_28255"/>
<evidence type="ECO:0000259" key="2">
    <source>
        <dbReference type="Pfam" id="PF13280"/>
    </source>
</evidence>
<gene>
    <name evidence="4" type="ORF">AF333_28255</name>
    <name evidence="5" type="ORF">SAMN04487909_13252</name>
</gene>
<dbReference type="InterPro" id="IPR026881">
    <property type="entry name" value="WYL_dom"/>
</dbReference>
<evidence type="ECO:0000259" key="3">
    <source>
        <dbReference type="Pfam" id="PF25583"/>
    </source>
</evidence>
<dbReference type="EMBL" id="FNED01000032">
    <property type="protein sequence ID" value="SDJ91936.1"/>
    <property type="molecule type" value="Genomic_DNA"/>
</dbReference>
<dbReference type="InterPro" id="IPR028349">
    <property type="entry name" value="PafC-like"/>
</dbReference>
<dbReference type="PANTHER" id="PTHR34580:SF1">
    <property type="entry name" value="PROTEIN PAFC"/>
    <property type="match status" value="1"/>
</dbReference>
<feature type="domain" description="WYL" evidence="2">
    <location>
        <begin position="145"/>
        <end position="212"/>
    </location>
</feature>
<dbReference type="Gene3D" id="1.10.10.10">
    <property type="entry name" value="Winged helix-like DNA-binding domain superfamily/Winged helix DNA-binding domain"/>
    <property type="match status" value="1"/>
</dbReference>
<evidence type="ECO:0000313" key="7">
    <source>
        <dbReference type="Proteomes" id="UP000182836"/>
    </source>
</evidence>
<evidence type="ECO:0000313" key="5">
    <source>
        <dbReference type="EMBL" id="SDJ91936.1"/>
    </source>
</evidence>
<evidence type="ECO:0000313" key="6">
    <source>
        <dbReference type="Proteomes" id="UP000037269"/>
    </source>
</evidence>
<dbReference type="Proteomes" id="UP000037269">
    <property type="component" value="Unassembled WGS sequence"/>
</dbReference>
<protein>
    <submittedName>
        <fullName evidence="4 5">Transcriptional regulator</fullName>
    </submittedName>
</protein>
<dbReference type="GeneID" id="42309026"/>
<keyword evidence="6" id="KW-1185">Reference proteome</keyword>
<dbReference type="PIRSF" id="PIRSF016838">
    <property type="entry name" value="PafC"/>
    <property type="match status" value="1"/>
</dbReference>
<sequence length="324" mass="37674">MNRTDRLLAIMLELRTRDFCRAEDLAEKFETCKRTIYRDMQALSESGVPLTAVPGKGYSLMEGYFLPPIRLKPEEAMTLLLGSGYVEQNLDGEFRQHARTAQEKLEAVLPASQQEEVIRLKETVRFLPGSFFPEAQAYADYESKLVSLRTAIMGKRTVSFGYRKKFEQNNLQSGRRTVHPYGLVNISGIWYLVAYCLLRKDIRHFRLERMDGLICEAETFEKLDGFELQKYIPDQDMPFSIHVIFDASVQDRVMETRYFYLHTYKMKEDGLHVTLQVRQAEEVFHWLLSWGSKVKVIEPQSLADRIREEAEAMLGIRQKSIESC</sequence>
<reference evidence="5 7" key="2">
    <citation type="submission" date="2016-10" db="EMBL/GenBank/DDBJ databases">
        <authorList>
            <person name="de Groot N.N."/>
        </authorList>
    </citation>
    <scope>NUCLEOTIDE SEQUENCE [LARGE SCALE GENOMIC DNA]</scope>
    <source>
        <strain evidence="5 7">DSM 2895</strain>
    </source>
</reference>
<evidence type="ECO:0000259" key="1">
    <source>
        <dbReference type="Pfam" id="PF08279"/>
    </source>
</evidence>
<dbReference type="Pfam" id="PF13280">
    <property type="entry name" value="WYL"/>
    <property type="match status" value="1"/>
</dbReference>
<dbReference type="AlphaFoldDB" id="A0A0D1W431"/>
<dbReference type="Proteomes" id="UP000182836">
    <property type="component" value="Unassembled WGS sequence"/>
</dbReference>
<dbReference type="InterPro" id="IPR036388">
    <property type="entry name" value="WH-like_DNA-bd_sf"/>
</dbReference>
<dbReference type="InterPro" id="IPR051534">
    <property type="entry name" value="CBASS_pafABC_assoc_protein"/>
</dbReference>
<proteinExistence type="predicted"/>
<accession>A0A0D1W431</accession>
<dbReference type="InterPro" id="IPR013196">
    <property type="entry name" value="HTH_11"/>
</dbReference>
<dbReference type="PATRIC" id="fig|47500.8.peg.2240"/>
<dbReference type="Pfam" id="PF08279">
    <property type="entry name" value="HTH_11"/>
    <property type="match status" value="1"/>
</dbReference>
<dbReference type="InterPro" id="IPR057727">
    <property type="entry name" value="WCX_dom"/>
</dbReference>
<dbReference type="PROSITE" id="PS52050">
    <property type="entry name" value="WYL"/>
    <property type="match status" value="1"/>
</dbReference>
<dbReference type="GO" id="GO:0003677">
    <property type="term" value="F:DNA binding"/>
    <property type="evidence" value="ECO:0007669"/>
    <property type="project" value="UniProtKB-KW"/>
</dbReference>
<dbReference type="PANTHER" id="PTHR34580">
    <property type="match status" value="1"/>
</dbReference>
<organism evidence="4 6">
    <name type="scientific">Aneurinibacillus migulanus</name>
    <name type="common">Bacillus migulanus</name>
    <dbReference type="NCBI Taxonomy" id="47500"/>
    <lineage>
        <taxon>Bacteria</taxon>
        <taxon>Bacillati</taxon>
        <taxon>Bacillota</taxon>
        <taxon>Bacilli</taxon>
        <taxon>Bacillales</taxon>
        <taxon>Paenibacillaceae</taxon>
        <taxon>Aneurinibacillus group</taxon>
        <taxon>Aneurinibacillus</taxon>
    </lineage>
</organism>
<dbReference type="SUPFAM" id="SSF46785">
    <property type="entry name" value="Winged helix' DNA-binding domain"/>
    <property type="match status" value="1"/>
</dbReference>
<reference evidence="4 6" key="1">
    <citation type="submission" date="2015-07" db="EMBL/GenBank/DDBJ databases">
        <title>Fjat-14205 dsm 2895.</title>
        <authorList>
            <person name="Liu B."/>
            <person name="Wang J."/>
            <person name="Zhu Y."/>
            <person name="Liu G."/>
            <person name="Chen Q."/>
            <person name="Chen Z."/>
            <person name="Lan J."/>
            <person name="Che J."/>
            <person name="Ge C."/>
            <person name="Shi H."/>
            <person name="Pan Z."/>
            <person name="Liu X."/>
        </authorList>
    </citation>
    <scope>NUCLEOTIDE SEQUENCE [LARGE SCALE GENOMIC DNA]</scope>
    <source>
        <strain evidence="4 6">DSM 2895</strain>
    </source>
</reference>
<feature type="domain" description="WCX" evidence="3">
    <location>
        <begin position="240"/>
        <end position="314"/>
    </location>
</feature>
<keyword evidence="5" id="KW-0238">DNA-binding</keyword>
<dbReference type="Pfam" id="PF25583">
    <property type="entry name" value="WCX"/>
    <property type="match status" value="1"/>
</dbReference>
<dbReference type="OrthoDB" id="9815009at2"/>